<evidence type="ECO:0000313" key="2">
    <source>
        <dbReference type="EMBL" id="MEW9853591.1"/>
    </source>
</evidence>
<evidence type="ECO:0000259" key="1">
    <source>
        <dbReference type="Pfam" id="PF20172"/>
    </source>
</evidence>
<proteinExistence type="predicted"/>
<accession>A0ABV3R678</accession>
<sequence length="54" mass="6335">MRQSKRRVEGYKYLYERRRSFEVRVQVPHPLRPAVGKGELKQSLGKGCAKDFAK</sequence>
<reference evidence="2 3" key="1">
    <citation type="submission" date="2024-06" db="EMBL/GenBank/DDBJ databases">
        <title>Novosphingobium rhizovicinus M1R2S20.</title>
        <authorList>
            <person name="Sun J.-Q."/>
        </authorList>
    </citation>
    <scope>NUCLEOTIDE SEQUENCE [LARGE SCALE GENOMIC DNA]</scope>
    <source>
        <strain evidence="2 3">M1R2S20</strain>
    </source>
</reference>
<dbReference type="InterPro" id="IPR046668">
    <property type="entry name" value="DUF6538"/>
</dbReference>
<dbReference type="RefSeq" id="WP_367767659.1">
    <property type="nucleotide sequence ID" value="NZ_JBFNXR010000001.1"/>
</dbReference>
<feature type="domain" description="DUF6538" evidence="1">
    <location>
        <begin position="13"/>
        <end position="45"/>
    </location>
</feature>
<keyword evidence="3" id="KW-1185">Reference proteome</keyword>
<dbReference type="Pfam" id="PF20172">
    <property type="entry name" value="DUF6538"/>
    <property type="match status" value="1"/>
</dbReference>
<evidence type="ECO:0000313" key="3">
    <source>
        <dbReference type="Proteomes" id="UP001556118"/>
    </source>
</evidence>
<gene>
    <name evidence="2" type="ORF">ABUH87_00055</name>
</gene>
<organism evidence="2 3">
    <name type="scientific">Novosphingobium rhizovicinum</name>
    <dbReference type="NCBI Taxonomy" id="3228928"/>
    <lineage>
        <taxon>Bacteria</taxon>
        <taxon>Pseudomonadati</taxon>
        <taxon>Pseudomonadota</taxon>
        <taxon>Alphaproteobacteria</taxon>
        <taxon>Sphingomonadales</taxon>
        <taxon>Sphingomonadaceae</taxon>
        <taxon>Novosphingobium</taxon>
    </lineage>
</organism>
<name>A0ABV3R678_9SPHN</name>
<dbReference type="EMBL" id="JBFNXR010000001">
    <property type="protein sequence ID" value="MEW9853591.1"/>
    <property type="molecule type" value="Genomic_DNA"/>
</dbReference>
<dbReference type="Proteomes" id="UP001556118">
    <property type="component" value="Unassembled WGS sequence"/>
</dbReference>
<protein>
    <submittedName>
        <fullName evidence="2">DUF6538 domain-containing protein</fullName>
    </submittedName>
</protein>
<comment type="caution">
    <text evidence="2">The sequence shown here is derived from an EMBL/GenBank/DDBJ whole genome shotgun (WGS) entry which is preliminary data.</text>
</comment>